<keyword evidence="2" id="KW-1133">Transmembrane helix</keyword>
<dbReference type="Proteomes" id="UP000265663">
    <property type="component" value="Unassembled WGS sequence"/>
</dbReference>
<feature type="region of interest" description="Disordered" evidence="1">
    <location>
        <begin position="73"/>
        <end position="94"/>
    </location>
</feature>
<evidence type="ECO:0000256" key="2">
    <source>
        <dbReference type="SAM" id="Phobius"/>
    </source>
</evidence>
<evidence type="ECO:0000313" key="3">
    <source>
        <dbReference type="EMBL" id="RMZ74476.1"/>
    </source>
</evidence>
<feature type="compositionally biased region" description="Low complexity" evidence="1">
    <location>
        <begin position="23"/>
        <end position="34"/>
    </location>
</feature>
<feature type="region of interest" description="Disordered" evidence="1">
    <location>
        <begin position="1"/>
        <end position="53"/>
    </location>
</feature>
<feature type="compositionally biased region" description="Polar residues" evidence="1">
    <location>
        <begin position="73"/>
        <end position="86"/>
    </location>
</feature>
<proteinExistence type="predicted"/>
<keyword evidence="2" id="KW-0472">Membrane</keyword>
<protein>
    <submittedName>
        <fullName evidence="3">Transcription factor c2h2</fullName>
    </submittedName>
</protein>
<reference evidence="3 4" key="1">
    <citation type="journal article" date="2014" name="PLoS ONE">
        <title>De novo Genome Assembly of the Fungal Plant Pathogen Pyrenophora semeniperda.</title>
        <authorList>
            <person name="Soliai M.M."/>
            <person name="Meyer S.E."/>
            <person name="Udall J.A."/>
            <person name="Elzinga D.E."/>
            <person name="Hermansen R.A."/>
            <person name="Bodily P.M."/>
            <person name="Hart A.A."/>
            <person name="Coleman C.E."/>
        </authorList>
    </citation>
    <scope>NUCLEOTIDE SEQUENCE [LARGE SCALE GENOMIC DNA]</scope>
    <source>
        <strain evidence="3 4">CCB06</strain>
        <tissue evidence="3">Mycelium</tissue>
    </source>
</reference>
<gene>
    <name evidence="3" type="ORF">GMOD_00003521</name>
</gene>
<accession>A0A3M7MIW1</accession>
<keyword evidence="4" id="KW-1185">Reference proteome</keyword>
<feature type="transmembrane region" description="Helical" evidence="2">
    <location>
        <begin position="462"/>
        <end position="485"/>
    </location>
</feature>
<feature type="transmembrane region" description="Helical" evidence="2">
    <location>
        <begin position="491"/>
        <end position="511"/>
    </location>
</feature>
<evidence type="ECO:0000256" key="1">
    <source>
        <dbReference type="SAM" id="MobiDB-lite"/>
    </source>
</evidence>
<dbReference type="AlphaFoldDB" id="A0A3M7MIW1"/>
<dbReference type="EMBL" id="KE747844">
    <property type="protein sequence ID" value="RMZ74476.1"/>
    <property type="molecule type" value="Genomic_DNA"/>
</dbReference>
<name>A0A3M7MIW1_9PLEO</name>
<dbReference type="OrthoDB" id="5355526at2759"/>
<sequence length="518" mass="58345">MAEVRKRAERREKSERRERRSKAASPSPKISSLSDRAGPSVEPQSLGPAPTYSDWTDSPYLSKILQQEGDVLQNVNTRPGSPNSTFPVAPLSESDTVVTRKAGVEPDIGYSTQSPRQVLQNEIEQMSFRGTLSTPTYGIIKTACAALLLPVDRLCLAMGYLEPPLEEGWTRIRSQCCCGDHFYDDIYEQAEGGIATLIRQMFNSTANISITAVSYSSRSTNQRYSFRTPTWVRTLVHNLLTAFLWRNHHSKTLPCHNAGNLGPMTSGTNPGNHPQQQSTLYLMSCVHRSRDHTILLQDDLGPIDNDRALFSFLKNRTRRRRSRLLQVLSCRSIEGIYFSKVRMQTYPIFRLYLDNSVEVRHHDPCCRSKSPSICECIPPDYKLVPSDIAEYSCRKPNPAGTWSLVGPKHLAHMLKCPLQINDKGTWVFDLVPKRNWGELSSRPDEPTEGWGFYFEEGWDFDIVANIAFFVFMLGSLLFGILWTVLKSDIQGAFGVSSYIVTLSGLIIAVVVRQAGKRE</sequence>
<feature type="compositionally biased region" description="Basic and acidic residues" evidence="1">
    <location>
        <begin position="1"/>
        <end position="18"/>
    </location>
</feature>
<evidence type="ECO:0000313" key="4">
    <source>
        <dbReference type="Proteomes" id="UP000265663"/>
    </source>
</evidence>
<organism evidence="3 4">
    <name type="scientific">Pyrenophora seminiperda CCB06</name>
    <dbReference type="NCBI Taxonomy" id="1302712"/>
    <lineage>
        <taxon>Eukaryota</taxon>
        <taxon>Fungi</taxon>
        <taxon>Dikarya</taxon>
        <taxon>Ascomycota</taxon>
        <taxon>Pezizomycotina</taxon>
        <taxon>Dothideomycetes</taxon>
        <taxon>Pleosporomycetidae</taxon>
        <taxon>Pleosporales</taxon>
        <taxon>Pleosporineae</taxon>
        <taxon>Pleosporaceae</taxon>
        <taxon>Pyrenophora</taxon>
    </lineage>
</organism>
<keyword evidence="2" id="KW-0812">Transmembrane</keyword>